<reference evidence="1 2" key="1">
    <citation type="journal article" date="2021" name="Front. Genet.">
        <title>Chromosome-Level Genome Assembly Reveals Significant Gene Expansion in the Toll and IMD Signaling Pathways of Dendrolimus kikuchii.</title>
        <authorList>
            <person name="Zhou J."/>
            <person name="Wu P."/>
            <person name="Xiong Z."/>
            <person name="Liu N."/>
            <person name="Zhao N."/>
            <person name="Ji M."/>
            <person name="Qiu Y."/>
            <person name="Yang B."/>
        </authorList>
    </citation>
    <scope>NUCLEOTIDE SEQUENCE [LARGE SCALE GENOMIC DNA]</scope>
    <source>
        <strain evidence="1">Ann1</strain>
    </source>
</reference>
<sequence>MEDIMLRASQAYKYVFEELSDPRSKNWMLMAGPGPVFTILVAYLYFCTYAGPRYMKDKKAFKLKNIMMLYNLFQIGLSLFISFRGLNYVIQTGYRLSCQNIDYSSDPTTMTWVSVIWWYFFAKLTELLDTVFFVLRKKQNQVTFLHLYHHSVMYVLSWYGTKYTPGGQMIPEGALNSFIHVLMYTYYFMAGLGPQYHKYLWWKKYLTSLQLVQFCIIIYTNITGLYAKDCNYPKNVQAFVLFNCTAFFYMFGMFFYQNYVKNNKSSTKKLSEQKESDSQNKENSIDSTFYDTTTNAEEIYNSSAEVSCTDSNYTPPAHHTSSDESWMEDVETLDPICSAGDILIESSNECLISPKKSILLERVPLSEKRIEHPSNVNALLLADDSVLSHISNSPCDIVAVENEIDLDLNEELDEGFTENEQILDYDLSLTCEASNDNRMQQVSNENNEPRPGPSGLQKKTFDFDYLMPSPSRTESNVKKGKRTLVPWTEEQKKVVTTFFKRHIKNKQPPKKKECETLKEKNPDLLINKDWLKIKVFVQNTYTKK</sequence>
<accession>A0ACC1D8G0</accession>
<dbReference type="Proteomes" id="UP000824533">
    <property type="component" value="Linkage Group LG07"/>
</dbReference>
<gene>
    <name evidence="1" type="ORF">K1T71_004726</name>
</gene>
<organism evidence="1 2">
    <name type="scientific">Dendrolimus kikuchii</name>
    <dbReference type="NCBI Taxonomy" id="765133"/>
    <lineage>
        <taxon>Eukaryota</taxon>
        <taxon>Metazoa</taxon>
        <taxon>Ecdysozoa</taxon>
        <taxon>Arthropoda</taxon>
        <taxon>Hexapoda</taxon>
        <taxon>Insecta</taxon>
        <taxon>Pterygota</taxon>
        <taxon>Neoptera</taxon>
        <taxon>Endopterygota</taxon>
        <taxon>Lepidoptera</taxon>
        <taxon>Glossata</taxon>
        <taxon>Ditrysia</taxon>
        <taxon>Bombycoidea</taxon>
        <taxon>Lasiocampidae</taxon>
        <taxon>Dendrolimus</taxon>
    </lineage>
</organism>
<comment type="caution">
    <text evidence="1">The sequence shown here is derived from an EMBL/GenBank/DDBJ whole genome shotgun (WGS) entry which is preliminary data.</text>
</comment>
<protein>
    <submittedName>
        <fullName evidence="1">Uncharacterized protein</fullName>
    </submittedName>
</protein>
<keyword evidence="2" id="KW-1185">Reference proteome</keyword>
<dbReference type="EMBL" id="CM034393">
    <property type="protein sequence ID" value="KAJ0180135.1"/>
    <property type="molecule type" value="Genomic_DNA"/>
</dbReference>
<name>A0ACC1D8G0_9NEOP</name>
<evidence type="ECO:0000313" key="2">
    <source>
        <dbReference type="Proteomes" id="UP000824533"/>
    </source>
</evidence>
<evidence type="ECO:0000313" key="1">
    <source>
        <dbReference type="EMBL" id="KAJ0180135.1"/>
    </source>
</evidence>
<proteinExistence type="predicted"/>